<name>A0A821XTB3_9BILA</name>
<feature type="non-terminal residue" evidence="2">
    <location>
        <position position="1"/>
    </location>
</feature>
<evidence type="ECO:0000313" key="3">
    <source>
        <dbReference type="Proteomes" id="UP000663873"/>
    </source>
</evidence>
<evidence type="ECO:0000256" key="1">
    <source>
        <dbReference type="SAM" id="MobiDB-lite"/>
    </source>
</evidence>
<accession>A0A821XTB3</accession>
<dbReference type="EMBL" id="CAJOBP010092442">
    <property type="protein sequence ID" value="CAF4951780.1"/>
    <property type="molecule type" value="Genomic_DNA"/>
</dbReference>
<feature type="non-terminal residue" evidence="2">
    <location>
        <position position="80"/>
    </location>
</feature>
<dbReference type="Proteomes" id="UP000663873">
    <property type="component" value="Unassembled WGS sequence"/>
</dbReference>
<comment type="caution">
    <text evidence="2">The sequence shown here is derived from an EMBL/GenBank/DDBJ whole genome shotgun (WGS) entry which is preliminary data.</text>
</comment>
<keyword evidence="3" id="KW-1185">Reference proteome</keyword>
<protein>
    <submittedName>
        <fullName evidence="2">Uncharacterized protein</fullName>
    </submittedName>
</protein>
<gene>
    <name evidence="2" type="ORF">UJA718_LOCUS47786</name>
</gene>
<feature type="compositionally biased region" description="Polar residues" evidence="1">
    <location>
        <begin position="1"/>
        <end position="20"/>
    </location>
</feature>
<proteinExistence type="predicted"/>
<sequence length="80" mass="9086">NRSTDVSSPSNIEKPNNANTHYVPPREEIQSTNKPTDDTEALDLISNQQMPSKPVIRHTATEETTQDQYRRTVKYVTSNV</sequence>
<reference evidence="2" key="1">
    <citation type="submission" date="2021-02" db="EMBL/GenBank/DDBJ databases">
        <authorList>
            <person name="Nowell W R."/>
        </authorList>
    </citation>
    <scope>NUCLEOTIDE SEQUENCE</scope>
</reference>
<feature type="region of interest" description="Disordered" evidence="1">
    <location>
        <begin position="1"/>
        <end position="40"/>
    </location>
</feature>
<organism evidence="2 3">
    <name type="scientific">Rotaria socialis</name>
    <dbReference type="NCBI Taxonomy" id="392032"/>
    <lineage>
        <taxon>Eukaryota</taxon>
        <taxon>Metazoa</taxon>
        <taxon>Spiralia</taxon>
        <taxon>Gnathifera</taxon>
        <taxon>Rotifera</taxon>
        <taxon>Eurotatoria</taxon>
        <taxon>Bdelloidea</taxon>
        <taxon>Philodinida</taxon>
        <taxon>Philodinidae</taxon>
        <taxon>Rotaria</taxon>
    </lineage>
</organism>
<dbReference type="AlphaFoldDB" id="A0A821XTB3"/>
<evidence type="ECO:0000313" key="2">
    <source>
        <dbReference type="EMBL" id="CAF4951780.1"/>
    </source>
</evidence>